<dbReference type="STRING" id="392484.LP43_0603"/>
<feature type="domain" description="General secretion pathway GspH" evidence="8">
    <location>
        <begin position="11"/>
        <end position="138"/>
    </location>
</feature>
<keyword evidence="7" id="KW-0472">Membrane</keyword>
<evidence type="ECO:0000313" key="9">
    <source>
        <dbReference type="EMBL" id="KGM08180.1"/>
    </source>
</evidence>
<comment type="subcellular location">
    <subcellularLocation>
        <location evidence="1">Cell inner membrane</location>
        <topology evidence="1">Single-pass membrane protein</topology>
    </subcellularLocation>
</comment>
<evidence type="ECO:0000259" key="8">
    <source>
        <dbReference type="Pfam" id="PF12019"/>
    </source>
</evidence>
<dbReference type="GO" id="GO:0005886">
    <property type="term" value="C:plasma membrane"/>
    <property type="evidence" value="ECO:0007669"/>
    <property type="project" value="UniProtKB-SubCell"/>
</dbReference>
<dbReference type="AlphaFoldDB" id="A0A0A0BJZ2"/>
<evidence type="ECO:0000313" key="10">
    <source>
        <dbReference type="Proteomes" id="UP000029999"/>
    </source>
</evidence>
<keyword evidence="5" id="KW-0812">Transmembrane</keyword>
<evidence type="ECO:0000256" key="2">
    <source>
        <dbReference type="ARBA" id="ARBA00022475"/>
    </source>
</evidence>
<evidence type="ECO:0000256" key="5">
    <source>
        <dbReference type="ARBA" id="ARBA00022692"/>
    </source>
</evidence>
<keyword evidence="6" id="KW-1133">Transmembrane helix</keyword>
<organism evidence="9 10">
    <name type="scientific">Methylophaga thiooxydans</name>
    <dbReference type="NCBI Taxonomy" id="392484"/>
    <lineage>
        <taxon>Bacteria</taxon>
        <taxon>Pseudomonadati</taxon>
        <taxon>Pseudomonadota</taxon>
        <taxon>Gammaproteobacteria</taxon>
        <taxon>Thiotrichales</taxon>
        <taxon>Piscirickettsiaceae</taxon>
        <taxon>Methylophaga</taxon>
    </lineage>
</organism>
<dbReference type="GO" id="GO:0015628">
    <property type="term" value="P:protein secretion by the type II secretion system"/>
    <property type="evidence" value="ECO:0007669"/>
    <property type="project" value="InterPro"/>
</dbReference>
<comment type="caution">
    <text evidence="9">The sequence shown here is derived from an EMBL/GenBank/DDBJ whole genome shotgun (WGS) entry which is preliminary data.</text>
</comment>
<gene>
    <name evidence="9" type="primary">fimT</name>
    <name evidence="9" type="ORF">LP43_0603</name>
</gene>
<accession>A0A0A0BJZ2</accession>
<evidence type="ECO:0000256" key="6">
    <source>
        <dbReference type="ARBA" id="ARBA00022989"/>
    </source>
</evidence>
<sequence>MLRDHRLTTRANDFLAELQLAKSEAIRRGVQVTMLSSSGTDEVWDDGWVVFTDWDGDESRADPDANGDNDCEVEDLDCFLRVQDSINTTMSIRSGGTFARWISFDPIGEVRGSGGLGNGTFVICDTGVGKRVILSTSGSARVVDGEGAGGCP</sequence>
<dbReference type="EMBL" id="JRQD01000001">
    <property type="protein sequence ID" value="KGM08180.1"/>
    <property type="molecule type" value="Genomic_DNA"/>
</dbReference>
<reference evidence="9 10" key="1">
    <citation type="submission" date="2014-09" db="EMBL/GenBank/DDBJ databases">
        <authorList>
            <person name="Grob C."/>
            <person name="Taubert M."/>
            <person name="Howat A.M."/>
            <person name="Burns O.J."/>
            <person name="Dixon J.L."/>
            <person name="Chen Y."/>
            <person name="Murrell J.C."/>
        </authorList>
    </citation>
    <scope>NUCLEOTIDE SEQUENCE [LARGE SCALE GENOMIC DNA]</scope>
    <source>
        <strain evidence="9">L4</strain>
    </source>
</reference>
<proteinExistence type="predicted"/>
<dbReference type="InterPro" id="IPR022346">
    <property type="entry name" value="T2SS_GspH"/>
</dbReference>
<keyword evidence="3" id="KW-0488">Methylation</keyword>
<evidence type="ECO:0000256" key="3">
    <source>
        <dbReference type="ARBA" id="ARBA00022481"/>
    </source>
</evidence>
<dbReference type="Gene3D" id="3.55.40.10">
    <property type="entry name" value="minor pseudopilin epsh domain"/>
    <property type="match status" value="1"/>
</dbReference>
<dbReference type="Pfam" id="PF12019">
    <property type="entry name" value="GspH"/>
    <property type="match status" value="1"/>
</dbReference>
<name>A0A0A0BJZ2_9GAMM</name>
<keyword evidence="2" id="KW-1003">Cell membrane</keyword>
<dbReference type="Proteomes" id="UP000029999">
    <property type="component" value="Unassembled WGS sequence"/>
</dbReference>
<protein>
    <submittedName>
        <fullName evidence="9">Type IV fimbrial biogenesis protein FimT</fullName>
    </submittedName>
</protein>
<evidence type="ECO:0000256" key="7">
    <source>
        <dbReference type="ARBA" id="ARBA00023136"/>
    </source>
</evidence>
<evidence type="ECO:0000256" key="4">
    <source>
        <dbReference type="ARBA" id="ARBA00022519"/>
    </source>
</evidence>
<keyword evidence="4" id="KW-0997">Cell inner membrane</keyword>
<evidence type="ECO:0000256" key="1">
    <source>
        <dbReference type="ARBA" id="ARBA00004377"/>
    </source>
</evidence>
<dbReference type="GO" id="GO:0015627">
    <property type="term" value="C:type II protein secretion system complex"/>
    <property type="evidence" value="ECO:0007669"/>
    <property type="project" value="InterPro"/>
</dbReference>